<evidence type="ECO:0000313" key="2">
    <source>
        <dbReference type="Proteomes" id="UP001596055"/>
    </source>
</evidence>
<sequence>MSDVNLTEEEIASVQAIVKAFYGKRVANRYHAGSITAQTVELTAQLITGTEVCSKWIDAVPNPKDLVAPANGIRKWAIRVVRAAAEPFARGNLDISYTCKLTRGLQFRSLLEASLR</sequence>
<reference evidence="2" key="1">
    <citation type="journal article" date="2019" name="Int. J. Syst. Evol. Microbiol.">
        <title>The Global Catalogue of Microorganisms (GCM) 10K type strain sequencing project: providing services to taxonomists for standard genome sequencing and annotation.</title>
        <authorList>
            <consortium name="The Broad Institute Genomics Platform"/>
            <consortium name="The Broad Institute Genome Sequencing Center for Infectious Disease"/>
            <person name="Wu L."/>
            <person name="Ma J."/>
        </authorList>
    </citation>
    <scope>NUCLEOTIDE SEQUENCE [LARGE SCALE GENOMIC DNA]</scope>
    <source>
        <strain evidence="2">CGMCC 4.1799</strain>
    </source>
</reference>
<protein>
    <submittedName>
        <fullName evidence="1">Uncharacterized protein</fullName>
    </submittedName>
</protein>
<accession>A0ABW0RNW0</accession>
<name>A0ABW0RNW0_9GAMM</name>
<dbReference type="EMBL" id="JBHSNL010000006">
    <property type="protein sequence ID" value="MFC5546509.1"/>
    <property type="molecule type" value="Genomic_DNA"/>
</dbReference>
<organism evidence="1 2">
    <name type="scientific">Marinobacter koreensis</name>
    <dbReference type="NCBI Taxonomy" id="335974"/>
    <lineage>
        <taxon>Bacteria</taxon>
        <taxon>Pseudomonadati</taxon>
        <taxon>Pseudomonadota</taxon>
        <taxon>Gammaproteobacteria</taxon>
        <taxon>Pseudomonadales</taxon>
        <taxon>Marinobacteraceae</taxon>
        <taxon>Marinobacter</taxon>
    </lineage>
</organism>
<proteinExistence type="predicted"/>
<comment type="caution">
    <text evidence="1">The sequence shown here is derived from an EMBL/GenBank/DDBJ whole genome shotgun (WGS) entry which is preliminary data.</text>
</comment>
<evidence type="ECO:0000313" key="1">
    <source>
        <dbReference type="EMBL" id="MFC5546509.1"/>
    </source>
</evidence>
<dbReference type="Proteomes" id="UP001596055">
    <property type="component" value="Unassembled WGS sequence"/>
</dbReference>
<gene>
    <name evidence="1" type="ORF">ACFPQA_15705</name>
</gene>
<keyword evidence="2" id="KW-1185">Reference proteome</keyword>
<dbReference type="RefSeq" id="WP_248158542.1">
    <property type="nucleotide sequence ID" value="NZ_JAKZAJ010000004.1"/>
</dbReference>